<dbReference type="AlphaFoldDB" id="A0A510V2J1"/>
<gene>
    <name evidence="1" type="ORF">CXY01_16370</name>
</gene>
<comment type="caution">
    <text evidence="1">The sequence shown here is derived from an EMBL/GenBank/DDBJ whole genome shotgun (WGS) entry which is preliminary data.</text>
</comment>
<proteinExistence type="predicted"/>
<dbReference type="Gene3D" id="3.20.20.410">
    <property type="entry name" value="Protein of unknown function UPF0759"/>
    <property type="match status" value="1"/>
</dbReference>
<accession>A0A510V2J1</accession>
<name>A0A510V2J1_9CELL</name>
<dbReference type="Pfam" id="PF01904">
    <property type="entry name" value="DUF72"/>
    <property type="match status" value="1"/>
</dbReference>
<evidence type="ECO:0008006" key="3">
    <source>
        <dbReference type="Google" id="ProtNLM"/>
    </source>
</evidence>
<dbReference type="PANTHER" id="PTHR30348:SF4">
    <property type="entry name" value="DUF72 DOMAIN-CONTAINING PROTEIN"/>
    <property type="match status" value="1"/>
</dbReference>
<evidence type="ECO:0000313" key="2">
    <source>
        <dbReference type="Proteomes" id="UP000321118"/>
    </source>
</evidence>
<dbReference type="EMBL" id="BJUB01000004">
    <property type="protein sequence ID" value="GEK21117.1"/>
    <property type="molecule type" value="Genomic_DNA"/>
</dbReference>
<dbReference type="PANTHER" id="PTHR30348">
    <property type="entry name" value="UNCHARACTERIZED PROTEIN YECE"/>
    <property type="match status" value="1"/>
</dbReference>
<dbReference type="Proteomes" id="UP000321118">
    <property type="component" value="Unassembled WGS sequence"/>
</dbReference>
<keyword evidence="2" id="KW-1185">Reference proteome</keyword>
<sequence>MASIRIGTSGWSYDHWEHVLYPPGLPSWERLGRYVQEFDTVELNASFYRWPRDSTFAGWRRRLPEGFRMSVKASRGLTHARRLYAPEPWPDRIARSWHELGDRREALLVQLRPDHERDDARLDWFLGSLPDWVTVAVELRHPSWQHDDVFDLLARHGAANVVMSGAHLPCVLRATARTVYVRMHGPDHDHLYGGSYSDDDLHWWADRIREWSSAGHDVLAYFNNDGGGNAVHNARTLRRILGA</sequence>
<dbReference type="InterPro" id="IPR002763">
    <property type="entry name" value="DUF72"/>
</dbReference>
<reference evidence="1 2" key="1">
    <citation type="submission" date="2019-07" db="EMBL/GenBank/DDBJ databases">
        <title>Whole genome shotgun sequence of Cellulomonas xylanilytica NBRC 101102.</title>
        <authorList>
            <person name="Hosoyama A."/>
            <person name="Uohara A."/>
            <person name="Ohji S."/>
            <person name="Ichikawa N."/>
        </authorList>
    </citation>
    <scope>NUCLEOTIDE SEQUENCE [LARGE SCALE GENOMIC DNA]</scope>
    <source>
        <strain evidence="1 2">NBRC 101102</strain>
    </source>
</reference>
<dbReference type="InterPro" id="IPR036520">
    <property type="entry name" value="UPF0759_sf"/>
</dbReference>
<organism evidence="1 2">
    <name type="scientific">Cellulomonas xylanilytica</name>
    <dbReference type="NCBI Taxonomy" id="233583"/>
    <lineage>
        <taxon>Bacteria</taxon>
        <taxon>Bacillati</taxon>
        <taxon>Actinomycetota</taxon>
        <taxon>Actinomycetes</taxon>
        <taxon>Micrococcales</taxon>
        <taxon>Cellulomonadaceae</taxon>
        <taxon>Cellulomonas</taxon>
    </lineage>
</organism>
<dbReference type="SUPFAM" id="SSF117396">
    <property type="entry name" value="TM1631-like"/>
    <property type="match status" value="1"/>
</dbReference>
<protein>
    <recommendedName>
        <fullName evidence="3">Sensor histidine kinase</fullName>
    </recommendedName>
</protein>
<dbReference type="RefSeq" id="WP_146926924.1">
    <property type="nucleotide sequence ID" value="NZ_BJUB01000004.1"/>
</dbReference>
<evidence type="ECO:0000313" key="1">
    <source>
        <dbReference type="EMBL" id="GEK21117.1"/>
    </source>
</evidence>
<dbReference type="OrthoDB" id="9780310at2"/>